<dbReference type="EMBL" id="FXTP01000010">
    <property type="protein sequence ID" value="SMO78650.1"/>
    <property type="molecule type" value="Genomic_DNA"/>
</dbReference>
<dbReference type="RefSeq" id="WP_142454948.1">
    <property type="nucleotide sequence ID" value="NZ_FXTP01000010.1"/>
</dbReference>
<name>A0A521E643_9BACT</name>
<dbReference type="InterPro" id="IPR018060">
    <property type="entry name" value="HTH_AraC"/>
</dbReference>
<dbReference type="Gene3D" id="1.10.10.60">
    <property type="entry name" value="Homeodomain-like"/>
    <property type="match status" value="1"/>
</dbReference>
<evidence type="ECO:0000259" key="1">
    <source>
        <dbReference type="PROSITE" id="PS01124"/>
    </source>
</evidence>
<dbReference type="AlphaFoldDB" id="A0A521E643"/>
<dbReference type="PROSITE" id="PS01124">
    <property type="entry name" value="HTH_ARAC_FAMILY_2"/>
    <property type="match status" value="1"/>
</dbReference>
<keyword evidence="3" id="KW-1185">Reference proteome</keyword>
<dbReference type="Proteomes" id="UP000317557">
    <property type="component" value="Unassembled WGS sequence"/>
</dbReference>
<evidence type="ECO:0000313" key="2">
    <source>
        <dbReference type="EMBL" id="SMO78650.1"/>
    </source>
</evidence>
<organism evidence="2 3">
    <name type="scientific">Gracilimonas mengyeensis</name>
    <dbReference type="NCBI Taxonomy" id="1302730"/>
    <lineage>
        <taxon>Bacteria</taxon>
        <taxon>Pseudomonadati</taxon>
        <taxon>Balneolota</taxon>
        <taxon>Balneolia</taxon>
        <taxon>Balneolales</taxon>
        <taxon>Balneolaceae</taxon>
        <taxon>Gracilimonas</taxon>
    </lineage>
</organism>
<evidence type="ECO:0000313" key="3">
    <source>
        <dbReference type="Proteomes" id="UP000317557"/>
    </source>
</evidence>
<protein>
    <recommendedName>
        <fullName evidence="1">HTH araC/xylS-type domain-containing protein</fullName>
    </recommendedName>
</protein>
<dbReference type="GO" id="GO:0043565">
    <property type="term" value="F:sequence-specific DNA binding"/>
    <property type="evidence" value="ECO:0007669"/>
    <property type="project" value="InterPro"/>
</dbReference>
<proteinExistence type="predicted"/>
<dbReference type="GO" id="GO:0003700">
    <property type="term" value="F:DNA-binding transcription factor activity"/>
    <property type="evidence" value="ECO:0007669"/>
    <property type="project" value="InterPro"/>
</dbReference>
<dbReference type="OrthoDB" id="9793451at2"/>
<accession>A0A521E643</accession>
<reference evidence="2 3" key="1">
    <citation type="submission" date="2017-05" db="EMBL/GenBank/DDBJ databases">
        <authorList>
            <person name="Varghese N."/>
            <person name="Submissions S."/>
        </authorList>
    </citation>
    <scope>NUCLEOTIDE SEQUENCE [LARGE SCALE GENOMIC DNA]</scope>
    <source>
        <strain evidence="2 3">DSM 21985</strain>
    </source>
</reference>
<feature type="domain" description="HTH araC/xylS-type" evidence="1">
    <location>
        <begin position="16"/>
        <end position="115"/>
    </location>
</feature>
<gene>
    <name evidence="2" type="ORF">SAMN06265219_110134</name>
</gene>
<sequence length="123" mass="14376">MTVDEKRKMLARIEANKIKKILSEEISQIRHVKDWAEFANCSTTKLNKTVKIHFGISAKKMMKEVRFISIKTVLSNAPYCGSYNLAQISGLSNEQELYKFLKINFNTTYTDLKYEILINRMYI</sequence>